<evidence type="ECO:0000313" key="3">
    <source>
        <dbReference type="EMBL" id="MFD2417593.1"/>
    </source>
</evidence>
<organism evidence="3 4">
    <name type="scientific">Amycolatopsis pigmentata</name>
    <dbReference type="NCBI Taxonomy" id="450801"/>
    <lineage>
        <taxon>Bacteria</taxon>
        <taxon>Bacillati</taxon>
        <taxon>Actinomycetota</taxon>
        <taxon>Actinomycetes</taxon>
        <taxon>Pseudonocardiales</taxon>
        <taxon>Pseudonocardiaceae</taxon>
        <taxon>Amycolatopsis</taxon>
    </lineage>
</organism>
<keyword evidence="4" id="KW-1185">Reference proteome</keyword>
<evidence type="ECO:0000259" key="2">
    <source>
        <dbReference type="Pfam" id="PF00144"/>
    </source>
</evidence>
<dbReference type="SUPFAM" id="SSF56601">
    <property type="entry name" value="beta-lactamase/transpeptidase-like"/>
    <property type="match status" value="1"/>
</dbReference>
<dbReference type="Proteomes" id="UP001597417">
    <property type="component" value="Unassembled WGS sequence"/>
</dbReference>
<gene>
    <name evidence="3" type="ORF">ACFSXZ_14785</name>
</gene>
<dbReference type="Gene3D" id="3.40.710.10">
    <property type="entry name" value="DD-peptidase/beta-lactamase superfamily"/>
    <property type="match status" value="1"/>
</dbReference>
<dbReference type="InterPro" id="IPR050789">
    <property type="entry name" value="Diverse_Enzym_Activities"/>
</dbReference>
<dbReference type="EMBL" id="JBHUKR010000007">
    <property type="protein sequence ID" value="MFD2417593.1"/>
    <property type="molecule type" value="Genomic_DNA"/>
</dbReference>
<proteinExistence type="predicted"/>
<name>A0ABW5FRD3_9PSEU</name>
<dbReference type="GO" id="GO:0016787">
    <property type="term" value="F:hydrolase activity"/>
    <property type="evidence" value="ECO:0007669"/>
    <property type="project" value="UniProtKB-KW"/>
</dbReference>
<dbReference type="InterPro" id="IPR001466">
    <property type="entry name" value="Beta-lactam-related"/>
</dbReference>
<evidence type="ECO:0000256" key="1">
    <source>
        <dbReference type="ARBA" id="ARBA00022801"/>
    </source>
</evidence>
<dbReference type="PANTHER" id="PTHR43283:SF11">
    <property type="entry name" value="BETA-LACTAMASE-RELATED DOMAIN-CONTAINING PROTEIN"/>
    <property type="match status" value="1"/>
</dbReference>
<evidence type="ECO:0000313" key="4">
    <source>
        <dbReference type="Proteomes" id="UP001597417"/>
    </source>
</evidence>
<dbReference type="RefSeq" id="WP_378266458.1">
    <property type="nucleotide sequence ID" value="NZ_JBHUKR010000007.1"/>
</dbReference>
<sequence length="572" mass="61431">MILLVVFSSTGASAIAGQQQSWAGRFDRPQPGFAPTSTTLREAQPDKVGLDPAPILDAERFLSNWTRDDPVTGHPHFSGAVGLLVHDGAIVDRYAVGGAVRYADAAGTELPPDRQVPMRDDTIFDLASITKLFTSIAVMQLVEEGSADLDAPVARYLPEFAAEGKQDVTLRQLLTHTSGLDADPVPPLWQGYPDIPARRQAVLHSALKNSPGSTYLYSDINLMTLGFLIEHLTGKTLDQVVREKITTPLGMADTGFNPPATKLDRIAATEDEASPPRGMLRGQVHDENAWALGGVAGHAGIFSTAGDLALLSQAILNGGAYRGARILCPETVQQMISDNNTAHPGQAHGLGFELDQMFYMGGLSSPATAGHTGFTGTSLVIDFRSRSIAVLLTNRVHPTRAWGSINLAREKWSTALARALAVRPVRGADAWFSTIGDDSTATLTTRSLNPHGPLTVRFAAFVETEASDPLVVEMNTGGDWRPLPVRALGPGAPEGAVTELSGHGHRAWWNVTVEVPAATQVILRWRYRTDSRYTGRGLCVDGVRVTSYNALLVDSERDPSSLSAIAWTLRSR</sequence>
<reference evidence="4" key="1">
    <citation type="journal article" date="2019" name="Int. J. Syst. Evol. Microbiol.">
        <title>The Global Catalogue of Microorganisms (GCM) 10K type strain sequencing project: providing services to taxonomists for standard genome sequencing and annotation.</title>
        <authorList>
            <consortium name="The Broad Institute Genomics Platform"/>
            <consortium name="The Broad Institute Genome Sequencing Center for Infectious Disease"/>
            <person name="Wu L."/>
            <person name="Ma J."/>
        </authorList>
    </citation>
    <scope>NUCLEOTIDE SEQUENCE [LARGE SCALE GENOMIC DNA]</scope>
    <source>
        <strain evidence="4">CGMCC 4.7645</strain>
    </source>
</reference>
<comment type="caution">
    <text evidence="3">The sequence shown here is derived from an EMBL/GenBank/DDBJ whole genome shotgun (WGS) entry which is preliminary data.</text>
</comment>
<dbReference type="Pfam" id="PF00144">
    <property type="entry name" value="Beta-lactamase"/>
    <property type="match status" value="1"/>
</dbReference>
<keyword evidence="1 3" id="KW-0378">Hydrolase</keyword>
<dbReference type="InterPro" id="IPR012338">
    <property type="entry name" value="Beta-lactam/transpept-like"/>
</dbReference>
<dbReference type="PANTHER" id="PTHR43283">
    <property type="entry name" value="BETA-LACTAMASE-RELATED"/>
    <property type="match status" value="1"/>
</dbReference>
<accession>A0ABW5FRD3</accession>
<feature type="domain" description="Beta-lactamase-related" evidence="2">
    <location>
        <begin position="76"/>
        <end position="401"/>
    </location>
</feature>
<protein>
    <submittedName>
        <fullName evidence="3">Serine hydrolase</fullName>
    </submittedName>
</protein>